<accession>A0ABT9CBP1</accession>
<dbReference type="InterPro" id="IPR004358">
    <property type="entry name" value="Sig_transdc_His_kin-like_C"/>
</dbReference>
<dbReference type="InterPro" id="IPR036097">
    <property type="entry name" value="HisK_dim/P_sf"/>
</dbReference>
<dbReference type="InterPro" id="IPR036890">
    <property type="entry name" value="HATPase_C_sf"/>
</dbReference>
<dbReference type="InterPro" id="IPR003661">
    <property type="entry name" value="HisK_dim/P_dom"/>
</dbReference>
<feature type="transmembrane region" description="Helical" evidence="9">
    <location>
        <begin position="164"/>
        <end position="186"/>
    </location>
</feature>
<comment type="caution">
    <text evidence="11">The sequence shown here is derived from an EMBL/GenBank/DDBJ whole genome shotgun (WGS) entry which is preliminary data.</text>
</comment>
<evidence type="ECO:0000256" key="7">
    <source>
        <dbReference type="ARBA" id="ARBA00022840"/>
    </source>
</evidence>
<keyword evidence="12" id="KW-1185">Reference proteome</keyword>
<dbReference type="SUPFAM" id="SSF55874">
    <property type="entry name" value="ATPase domain of HSP90 chaperone/DNA topoisomerase II/histidine kinase"/>
    <property type="match status" value="1"/>
</dbReference>
<keyword evidence="9" id="KW-0472">Membrane</keyword>
<feature type="transmembrane region" description="Helical" evidence="9">
    <location>
        <begin position="37"/>
        <end position="57"/>
    </location>
</feature>
<dbReference type="Gene3D" id="1.10.287.130">
    <property type="match status" value="1"/>
</dbReference>
<dbReference type="PRINTS" id="PR00344">
    <property type="entry name" value="BCTRLSENSOR"/>
</dbReference>
<dbReference type="SUPFAM" id="SSF47384">
    <property type="entry name" value="Homodimeric domain of signal transducing histidine kinase"/>
    <property type="match status" value="1"/>
</dbReference>
<dbReference type="GO" id="GO:0005524">
    <property type="term" value="F:ATP binding"/>
    <property type="evidence" value="ECO:0007669"/>
    <property type="project" value="UniProtKB-KW"/>
</dbReference>
<keyword evidence="9" id="KW-0812">Transmembrane</keyword>
<evidence type="ECO:0000256" key="2">
    <source>
        <dbReference type="ARBA" id="ARBA00012438"/>
    </source>
</evidence>
<dbReference type="Pfam" id="PF00512">
    <property type="entry name" value="HisKA"/>
    <property type="match status" value="1"/>
</dbReference>
<sequence length="465" mass="52404">MHFSKMFLMNLGMLITVAYLANLFYKYTLSRLSARVKYSLSVLLMIFGGWISSFFGFQLSENVIFDLRIVPLIIAILAYSRSYYILIIGVGIGLTRFTFGISQAAFAGFINLAILGVIGMLLNEWLRRSDYRLMIKVMITILTVNLINTVNIALFGVITAHEYLTAIVPYTLPLSIVLCFAFALMLRDFQLDQRRMYEIESANARLSEQTLELQKAKIVLEERAKQLMLASQYKSEFMANMSHELRTPLNGIINLAQMIMESGQELSEDELKQYGEIMYGSGHDLLLLINDILDLSKVEAGKLEIVQEDVNVSETLLVLISHFELEAAKKGLELELEEQPGLPELIYSDPKRLQQILRNLLSNALKFTHNGRVRVKAHLEKELRSGQKGNWIVFSVEDTGIGIPPHKQHVIFEAFQQADGTISRRYGGTGLGLSISRDLARLLGGFILLKSTEGQGSTFSLYLPV</sequence>
<evidence type="ECO:0000256" key="1">
    <source>
        <dbReference type="ARBA" id="ARBA00000085"/>
    </source>
</evidence>
<dbReference type="PROSITE" id="PS50109">
    <property type="entry name" value="HIS_KIN"/>
    <property type="match status" value="1"/>
</dbReference>
<evidence type="ECO:0000256" key="4">
    <source>
        <dbReference type="ARBA" id="ARBA00022679"/>
    </source>
</evidence>
<evidence type="ECO:0000256" key="8">
    <source>
        <dbReference type="ARBA" id="ARBA00023012"/>
    </source>
</evidence>
<evidence type="ECO:0000313" key="11">
    <source>
        <dbReference type="EMBL" id="MDO7906679.1"/>
    </source>
</evidence>
<dbReference type="InterPro" id="IPR050736">
    <property type="entry name" value="Sensor_HK_Regulatory"/>
</dbReference>
<comment type="catalytic activity">
    <reaction evidence="1">
        <text>ATP + protein L-histidine = ADP + protein N-phospho-L-histidine.</text>
        <dbReference type="EC" id="2.7.13.3"/>
    </reaction>
</comment>
<gene>
    <name evidence="11" type="ORF">Q5741_09620</name>
</gene>
<feature type="transmembrane region" description="Helical" evidence="9">
    <location>
        <begin position="7"/>
        <end position="25"/>
    </location>
</feature>
<dbReference type="CDD" id="cd16922">
    <property type="entry name" value="HATPase_EvgS-ArcB-TorS-like"/>
    <property type="match status" value="1"/>
</dbReference>
<dbReference type="CDD" id="cd00082">
    <property type="entry name" value="HisKA"/>
    <property type="match status" value="1"/>
</dbReference>
<dbReference type="Gene3D" id="3.30.565.10">
    <property type="entry name" value="Histidine kinase-like ATPase, C-terminal domain"/>
    <property type="match status" value="1"/>
</dbReference>
<keyword evidence="4" id="KW-0808">Transferase</keyword>
<keyword evidence="7 11" id="KW-0067">ATP-binding</keyword>
<dbReference type="PANTHER" id="PTHR43711">
    <property type="entry name" value="TWO-COMPONENT HISTIDINE KINASE"/>
    <property type="match status" value="1"/>
</dbReference>
<keyword evidence="6" id="KW-0418">Kinase</keyword>
<dbReference type="InterPro" id="IPR005467">
    <property type="entry name" value="His_kinase_dom"/>
</dbReference>
<evidence type="ECO:0000256" key="6">
    <source>
        <dbReference type="ARBA" id="ARBA00022777"/>
    </source>
</evidence>
<keyword evidence="3" id="KW-0597">Phosphoprotein</keyword>
<keyword evidence="9" id="KW-1133">Transmembrane helix</keyword>
<dbReference type="Pfam" id="PF02518">
    <property type="entry name" value="HATPase_c"/>
    <property type="match status" value="1"/>
</dbReference>
<dbReference type="EC" id="2.7.13.3" evidence="2"/>
<dbReference type="Proteomes" id="UP001240171">
    <property type="component" value="Unassembled WGS sequence"/>
</dbReference>
<organism evidence="11 12">
    <name type="scientific">Paenibacillus lacisoli</name>
    <dbReference type="NCBI Taxonomy" id="3064525"/>
    <lineage>
        <taxon>Bacteria</taxon>
        <taxon>Bacillati</taxon>
        <taxon>Bacillota</taxon>
        <taxon>Bacilli</taxon>
        <taxon>Bacillales</taxon>
        <taxon>Paenibacillaceae</taxon>
        <taxon>Paenibacillus</taxon>
    </lineage>
</organism>
<protein>
    <recommendedName>
        <fullName evidence="2">histidine kinase</fullName>
        <ecNumber evidence="2">2.7.13.3</ecNumber>
    </recommendedName>
</protein>
<name>A0ABT9CBP1_9BACL</name>
<dbReference type="EMBL" id="JAUQTB010000004">
    <property type="protein sequence ID" value="MDO7906679.1"/>
    <property type="molecule type" value="Genomic_DNA"/>
</dbReference>
<feature type="transmembrane region" description="Helical" evidence="9">
    <location>
        <begin position="69"/>
        <end position="94"/>
    </location>
</feature>
<keyword evidence="8" id="KW-0902">Two-component regulatory system</keyword>
<evidence type="ECO:0000256" key="9">
    <source>
        <dbReference type="SAM" id="Phobius"/>
    </source>
</evidence>
<feature type="domain" description="Histidine kinase" evidence="10">
    <location>
        <begin position="240"/>
        <end position="465"/>
    </location>
</feature>
<evidence type="ECO:0000259" key="10">
    <source>
        <dbReference type="PROSITE" id="PS50109"/>
    </source>
</evidence>
<feature type="transmembrane region" description="Helical" evidence="9">
    <location>
        <begin position="134"/>
        <end position="158"/>
    </location>
</feature>
<dbReference type="SMART" id="SM00388">
    <property type="entry name" value="HisKA"/>
    <property type="match status" value="1"/>
</dbReference>
<dbReference type="RefSeq" id="WP_305023880.1">
    <property type="nucleotide sequence ID" value="NZ_JAUQTB010000004.1"/>
</dbReference>
<evidence type="ECO:0000256" key="5">
    <source>
        <dbReference type="ARBA" id="ARBA00022741"/>
    </source>
</evidence>
<reference evidence="11 12" key="1">
    <citation type="submission" date="2023-07" db="EMBL/GenBank/DDBJ databases">
        <title>Paenibacillus sp. JX-17 nov. isolated from soil.</title>
        <authorList>
            <person name="Wan Y."/>
            <person name="Liu B."/>
        </authorList>
    </citation>
    <scope>NUCLEOTIDE SEQUENCE [LARGE SCALE GENOMIC DNA]</scope>
    <source>
        <strain evidence="11 12">JX-17</strain>
    </source>
</reference>
<keyword evidence="5" id="KW-0547">Nucleotide-binding</keyword>
<dbReference type="InterPro" id="IPR003594">
    <property type="entry name" value="HATPase_dom"/>
</dbReference>
<dbReference type="PANTHER" id="PTHR43711:SF26">
    <property type="entry name" value="SENSOR HISTIDINE KINASE RCSC"/>
    <property type="match status" value="1"/>
</dbReference>
<proteinExistence type="predicted"/>
<feature type="transmembrane region" description="Helical" evidence="9">
    <location>
        <begin position="100"/>
        <end position="122"/>
    </location>
</feature>
<evidence type="ECO:0000313" key="12">
    <source>
        <dbReference type="Proteomes" id="UP001240171"/>
    </source>
</evidence>
<evidence type="ECO:0000256" key="3">
    <source>
        <dbReference type="ARBA" id="ARBA00022553"/>
    </source>
</evidence>
<dbReference type="SMART" id="SM00387">
    <property type="entry name" value="HATPase_c"/>
    <property type="match status" value="1"/>
</dbReference>